<keyword evidence="2" id="KW-1185">Reference proteome</keyword>
<gene>
    <name evidence="1" type="ORF">PYW08_006287</name>
</gene>
<reference evidence="1" key="1">
    <citation type="submission" date="2023-03" db="EMBL/GenBank/DDBJ databases">
        <title>Chromosome-level genomes of two armyworms, Mythimna separata and Mythimna loreyi, provide insights into the biosynthesis and reception of sex pheromones.</title>
        <authorList>
            <person name="Zhao H."/>
        </authorList>
    </citation>
    <scope>NUCLEOTIDE SEQUENCE</scope>
    <source>
        <strain evidence="1">BeijingLab</strain>
    </source>
</reference>
<comment type="caution">
    <text evidence="1">The sequence shown here is derived from an EMBL/GenBank/DDBJ whole genome shotgun (WGS) entry which is preliminary data.</text>
</comment>
<sequence length="594" mass="68979">MDEEEIDSWSNLSSGDELFCAQLHLQLQESGLMSKRKRRKLSCKEDKKRIKLDLKQKDNTNSSDTKACNSPTKYEIIATPINDQNFGESIKSILSSQDNVISILDQNMDLDIENIDINNLQVIEKVGNDFIDLQQEPPEFATVAIEYLESSVLDVANITVENENVVQELGNAVLNINSVKSFPTSNQDILVSTNTQDPVSDIVTNNTQCTDKNNTTQNNMQQSNVSATPSCSSKVVILSDVPYHGDLLSHKKRQNKASKDPKKYKRNINKELRMKGENYLGYRRDRKAKINETFKVKQDVFKPARSMKPPCTSAFCKKSKLRSCDNINEEQRKHLFENFWQNMNWEQRRSFITSHVNKIPKKITKNPESSKRTDSRTYVLTIDNVRHQVCKKMFLATLGIKDWFIRFFQISNRRNPEKIEDHKYIEKFLADLPKMPSHYCRAKTSREYLEPVFTNMTQLYKTYKENCELEGRECPGRKLFDKIFLKLNLSLFHPKKDQCDVCCSHKTGNITDEEHAEHVLKKDRARKEKDTDKGIAQSAKRDEIWNHEHNPTKKEKKLEIIPGRSVGTESEDYIETEEEESQQKTKREDYCHPK</sequence>
<evidence type="ECO:0000313" key="2">
    <source>
        <dbReference type="Proteomes" id="UP001231649"/>
    </source>
</evidence>
<dbReference type="Proteomes" id="UP001231649">
    <property type="component" value="Chromosome 19"/>
</dbReference>
<evidence type="ECO:0000313" key="1">
    <source>
        <dbReference type="EMBL" id="KAJ8720822.1"/>
    </source>
</evidence>
<dbReference type="EMBL" id="CM056795">
    <property type="protein sequence ID" value="KAJ8720822.1"/>
    <property type="molecule type" value="Genomic_DNA"/>
</dbReference>
<proteinExistence type="predicted"/>
<accession>A0ACC2QM76</accession>
<organism evidence="1 2">
    <name type="scientific">Mythimna loreyi</name>
    <dbReference type="NCBI Taxonomy" id="667449"/>
    <lineage>
        <taxon>Eukaryota</taxon>
        <taxon>Metazoa</taxon>
        <taxon>Ecdysozoa</taxon>
        <taxon>Arthropoda</taxon>
        <taxon>Hexapoda</taxon>
        <taxon>Insecta</taxon>
        <taxon>Pterygota</taxon>
        <taxon>Neoptera</taxon>
        <taxon>Endopterygota</taxon>
        <taxon>Lepidoptera</taxon>
        <taxon>Glossata</taxon>
        <taxon>Ditrysia</taxon>
        <taxon>Noctuoidea</taxon>
        <taxon>Noctuidae</taxon>
        <taxon>Noctuinae</taxon>
        <taxon>Hadenini</taxon>
        <taxon>Mythimna</taxon>
    </lineage>
</organism>
<protein>
    <submittedName>
        <fullName evidence="1">Uncharacterized protein</fullName>
    </submittedName>
</protein>
<name>A0ACC2QM76_9NEOP</name>